<name>E3RQQ9_PYRTT</name>
<gene>
    <name evidence="2" type="ORF">PTT_11076</name>
</gene>
<dbReference type="AlphaFoldDB" id="E3RQQ9"/>
<dbReference type="STRING" id="861557.E3RQQ9"/>
<organism evidence="3">
    <name type="scientific">Pyrenophora teres f. teres (strain 0-1)</name>
    <name type="common">Barley net blotch fungus</name>
    <name type="synonym">Drechslera teres f. teres</name>
    <dbReference type="NCBI Taxonomy" id="861557"/>
    <lineage>
        <taxon>Eukaryota</taxon>
        <taxon>Fungi</taxon>
        <taxon>Dikarya</taxon>
        <taxon>Ascomycota</taxon>
        <taxon>Pezizomycotina</taxon>
        <taxon>Dothideomycetes</taxon>
        <taxon>Pleosporomycetidae</taxon>
        <taxon>Pleosporales</taxon>
        <taxon>Pleosporineae</taxon>
        <taxon>Pleosporaceae</taxon>
        <taxon>Pyrenophora</taxon>
    </lineage>
</organism>
<keyword evidence="3" id="KW-1185">Reference proteome</keyword>
<accession>E3RQQ9</accession>
<evidence type="ECO:0000313" key="3">
    <source>
        <dbReference type="Proteomes" id="UP000001067"/>
    </source>
</evidence>
<feature type="region of interest" description="Disordered" evidence="1">
    <location>
        <begin position="1"/>
        <end position="95"/>
    </location>
</feature>
<dbReference type="EMBL" id="GL534524">
    <property type="protein sequence ID" value="EFQ91971.1"/>
    <property type="molecule type" value="Genomic_DNA"/>
</dbReference>
<dbReference type="Proteomes" id="UP000001067">
    <property type="component" value="Unassembled WGS sequence"/>
</dbReference>
<evidence type="ECO:0000256" key="1">
    <source>
        <dbReference type="SAM" id="MobiDB-lite"/>
    </source>
</evidence>
<reference evidence="2 3" key="1">
    <citation type="journal article" date="2010" name="Genome Biol.">
        <title>A first genome assembly of the barley fungal pathogen Pyrenophora teres f. teres.</title>
        <authorList>
            <person name="Ellwood S.R."/>
            <person name="Liu Z."/>
            <person name="Syme R.A."/>
            <person name="Lai Z."/>
            <person name="Hane J.K."/>
            <person name="Keiper F."/>
            <person name="Moffat C.S."/>
            <person name="Oliver R.P."/>
            <person name="Friesen T.L."/>
        </authorList>
    </citation>
    <scope>NUCLEOTIDE SEQUENCE [LARGE SCALE GENOMIC DNA]</scope>
    <source>
        <strain evidence="2 3">0-1</strain>
    </source>
</reference>
<dbReference type="HOGENOM" id="CLU_1619913_0_0_1"/>
<feature type="compositionally biased region" description="Pro residues" evidence="1">
    <location>
        <begin position="76"/>
        <end position="91"/>
    </location>
</feature>
<dbReference type="KEGG" id="pte:PTT_11076"/>
<protein>
    <submittedName>
        <fullName evidence="2">Uncharacterized protein</fullName>
    </submittedName>
</protein>
<sequence>MESSSVLPRTSPTQPFQSPPQSTSSAPTPDRRISNGIMMQPPTTDMHDMDMTPEQLREQLPMPSFVTVTEPLTDSSPPPRADTPPPPPPSNMPQFVNYTAQSFGGGNGVAEQRFGEEDGKDRATLQWVANTHAETTGKAQGGERQGMRGELPVFRADGVIPFAE</sequence>
<feature type="compositionally biased region" description="Low complexity" evidence="1">
    <location>
        <begin position="8"/>
        <end position="28"/>
    </location>
</feature>
<evidence type="ECO:0000313" key="2">
    <source>
        <dbReference type="EMBL" id="EFQ91971.1"/>
    </source>
</evidence>
<proteinExistence type="predicted"/>